<feature type="domain" description="SCP" evidence="2">
    <location>
        <begin position="89"/>
        <end position="229"/>
    </location>
</feature>
<keyword evidence="4" id="KW-1185">Reference proteome</keyword>
<reference evidence="4" key="1">
    <citation type="submission" date="2017-01" db="EMBL/GenBank/DDBJ databases">
        <title>Comparative genomics of anhydrobiosis in the tardigrade Hypsibius dujardini.</title>
        <authorList>
            <person name="Yoshida Y."/>
            <person name="Koutsovoulos G."/>
            <person name="Laetsch D."/>
            <person name="Stevens L."/>
            <person name="Kumar S."/>
            <person name="Horikawa D."/>
            <person name="Ishino K."/>
            <person name="Komine S."/>
            <person name="Tomita M."/>
            <person name="Blaxter M."/>
            <person name="Arakawa K."/>
        </authorList>
    </citation>
    <scope>NUCLEOTIDE SEQUENCE [LARGE SCALE GENOMIC DNA]</scope>
    <source>
        <strain evidence="4">Z151</strain>
    </source>
</reference>
<dbReference type="SUPFAM" id="SSF55797">
    <property type="entry name" value="PR-1-like"/>
    <property type="match status" value="1"/>
</dbReference>
<dbReference type="Proteomes" id="UP000192578">
    <property type="component" value="Unassembled WGS sequence"/>
</dbReference>
<dbReference type="Pfam" id="PF00188">
    <property type="entry name" value="CAP"/>
    <property type="match status" value="1"/>
</dbReference>
<gene>
    <name evidence="3" type="ORF">BV898_09335</name>
</gene>
<proteinExistence type="predicted"/>
<evidence type="ECO:0000313" key="4">
    <source>
        <dbReference type="Proteomes" id="UP000192578"/>
    </source>
</evidence>
<dbReference type="InterPro" id="IPR001283">
    <property type="entry name" value="CRISP-related"/>
</dbReference>
<dbReference type="PRINTS" id="PR00837">
    <property type="entry name" value="V5TPXLIKE"/>
</dbReference>
<comment type="caution">
    <text evidence="3">The sequence shown here is derived from an EMBL/GenBank/DDBJ whole genome shotgun (WGS) entry which is preliminary data.</text>
</comment>
<protein>
    <submittedName>
        <fullName evidence="3">Golgi-associated plant pathogenesis-related protein 1</fullName>
    </submittedName>
</protein>
<dbReference type="CDD" id="cd05382">
    <property type="entry name" value="CAP_GAPR1-like"/>
    <property type="match status" value="1"/>
</dbReference>
<dbReference type="FunFam" id="3.40.33.10:FF:000010">
    <property type="entry name" value="Predicted protein"/>
    <property type="match status" value="1"/>
</dbReference>
<feature type="region of interest" description="Disordered" evidence="1">
    <location>
        <begin position="1"/>
        <end position="62"/>
    </location>
</feature>
<dbReference type="OrthoDB" id="337038at2759"/>
<dbReference type="InterPro" id="IPR035940">
    <property type="entry name" value="CAP_sf"/>
</dbReference>
<name>A0A1W0WMQ0_HYPEX</name>
<dbReference type="PRINTS" id="PR00838">
    <property type="entry name" value="V5ALLERGEN"/>
</dbReference>
<accession>A0A1W0WMQ0</accession>
<dbReference type="PANTHER" id="PTHR10334">
    <property type="entry name" value="CYSTEINE-RICH SECRETORY PROTEIN-RELATED"/>
    <property type="match status" value="1"/>
</dbReference>
<organism evidence="3 4">
    <name type="scientific">Hypsibius exemplaris</name>
    <name type="common">Freshwater tardigrade</name>
    <dbReference type="NCBI Taxonomy" id="2072580"/>
    <lineage>
        <taxon>Eukaryota</taxon>
        <taxon>Metazoa</taxon>
        <taxon>Ecdysozoa</taxon>
        <taxon>Tardigrada</taxon>
        <taxon>Eutardigrada</taxon>
        <taxon>Parachela</taxon>
        <taxon>Hypsibioidea</taxon>
        <taxon>Hypsibiidae</taxon>
        <taxon>Hypsibius</taxon>
    </lineage>
</organism>
<evidence type="ECO:0000256" key="1">
    <source>
        <dbReference type="SAM" id="MobiDB-lite"/>
    </source>
</evidence>
<feature type="compositionally biased region" description="Low complexity" evidence="1">
    <location>
        <begin position="23"/>
        <end position="55"/>
    </location>
</feature>
<dbReference type="AlphaFoldDB" id="A0A1W0WMQ0"/>
<evidence type="ECO:0000259" key="2">
    <source>
        <dbReference type="SMART" id="SM00198"/>
    </source>
</evidence>
<dbReference type="InterPro" id="IPR034113">
    <property type="entry name" value="SCP_GAPR1-like"/>
</dbReference>
<dbReference type="EMBL" id="MTYJ01000073">
    <property type="protein sequence ID" value="OQV16496.1"/>
    <property type="molecule type" value="Genomic_DNA"/>
</dbReference>
<evidence type="ECO:0000313" key="3">
    <source>
        <dbReference type="EMBL" id="OQV16496.1"/>
    </source>
</evidence>
<sequence length="258" mass="29372">MNQASKQPAPLQQQYPPPKGKDPSTTLQPPSQQQQQQRKLSTSPAPSTSSHSNAAVLRPGRNGLIGKSQSQWFWRTNDEPTGQQTPLEKFQEQCFEAHNHFRTLHGCPRLKWSEELARQAQHWAEHIAESGVVQYSEQTGVGENICMLNLNRNTEIRGDVVTRIWYNEMRQYDFADKPGWRKDTIHFAQVVWKKTFEMGCGMARSTKKSADFVIIVAYYRTPGNGNLPGEFAQNVPAPKYQCRFNTHDSINGFLDPTP</sequence>
<dbReference type="InterPro" id="IPR014044">
    <property type="entry name" value="CAP_dom"/>
</dbReference>
<dbReference type="InterPro" id="IPR002413">
    <property type="entry name" value="V5_allergen-like"/>
</dbReference>
<dbReference type="SMART" id="SM00198">
    <property type="entry name" value="SCP"/>
    <property type="match status" value="1"/>
</dbReference>
<dbReference type="Gene3D" id="3.40.33.10">
    <property type="entry name" value="CAP"/>
    <property type="match status" value="1"/>
</dbReference>